<comment type="caution">
    <text evidence="4">The sequence shown here is derived from an EMBL/GenBank/DDBJ whole genome shotgun (WGS) entry which is preliminary data.</text>
</comment>
<dbReference type="Gene3D" id="3.90.550.10">
    <property type="entry name" value="Spore Coat Polysaccharide Biosynthesis Protein SpsA, Chain A"/>
    <property type="match status" value="1"/>
</dbReference>
<dbReference type="InterPro" id="IPR051159">
    <property type="entry name" value="Hexapeptide_acetyltransf"/>
</dbReference>
<dbReference type="InterPro" id="IPR011004">
    <property type="entry name" value="Trimer_LpxA-like_sf"/>
</dbReference>
<reference evidence="4 5" key="1">
    <citation type="submission" date="2014-07" db="EMBL/GenBank/DDBJ databases">
        <authorList>
            <person name="McCorrison J."/>
            <person name="Sanka R."/>
            <person name="Torralba M."/>
            <person name="Gillis M."/>
            <person name="Haft D.H."/>
            <person name="Methe B."/>
            <person name="Sutton G."/>
            <person name="Nelson K.E."/>
        </authorList>
    </citation>
    <scope>NUCLEOTIDE SEQUENCE [LARGE SCALE GENOMIC DNA]</scope>
    <source>
        <strain evidence="4 5">DNF00666</strain>
    </source>
</reference>
<dbReference type="Proteomes" id="UP000029578">
    <property type="component" value="Unassembled WGS sequence"/>
</dbReference>
<dbReference type="SUPFAM" id="SSF53448">
    <property type="entry name" value="Nucleotide-diphospho-sugar transferases"/>
    <property type="match status" value="1"/>
</dbReference>
<keyword evidence="2 4" id="KW-0808">Transferase</keyword>
<evidence type="ECO:0000256" key="1">
    <source>
        <dbReference type="ARBA" id="ARBA00007274"/>
    </source>
</evidence>
<proteinExistence type="inferred from homology"/>
<dbReference type="PANTHER" id="PTHR23416:SF23">
    <property type="entry name" value="ACETYLTRANSFERASE C18B11.09C-RELATED"/>
    <property type="match status" value="1"/>
</dbReference>
<feature type="domain" description="Glycosyltransferase 2-like" evidence="3">
    <location>
        <begin position="6"/>
        <end position="133"/>
    </location>
</feature>
<dbReference type="SUPFAM" id="SSF51161">
    <property type="entry name" value="Trimeric LpxA-like enzymes"/>
    <property type="match status" value="1"/>
</dbReference>
<evidence type="ECO:0000259" key="3">
    <source>
        <dbReference type="Pfam" id="PF00535"/>
    </source>
</evidence>
<comment type="similarity">
    <text evidence="1">Belongs to the transferase hexapeptide repeat family.</text>
</comment>
<evidence type="ECO:0000256" key="2">
    <source>
        <dbReference type="ARBA" id="ARBA00022679"/>
    </source>
</evidence>
<evidence type="ECO:0000313" key="5">
    <source>
        <dbReference type="Proteomes" id="UP000029578"/>
    </source>
</evidence>
<protein>
    <submittedName>
        <fullName evidence="4">Glycosyl transferase family 2</fullName>
    </submittedName>
</protein>
<dbReference type="PANTHER" id="PTHR23416">
    <property type="entry name" value="SIALIC ACID SYNTHASE-RELATED"/>
    <property type="match status" value="1"/>
</dbReference>
<dbReference type="InterPro" id="IPR001451">
    <property type="entry name" value="Hexapep"/>
</dbReference>
<dbReference type="Pfam" id="PF00535">
    <property type="entry name" value="Glycos_transf_2"/>
    <property type="match status" value="1"/>
</dbReference>
<dbReference type="InterPro" id="IPR001173">
    <property type="entry name" value="Glyco_trans_2-like"/>
</dbReference>
<dbReference type="GO" id="GO:0008374">
    <property type="term" value="F:O-acyltransferase activity"/>
    <property type="evidence" value="ECO:0007669"/>
    <property type="project" value="TreeGrafter"/>
</dbReference>
<evidence type="ECO:0000313" key="4">
    <source>
        <dbReference type="EMBL" id="KGF46204.1"/>
    </source>
</evidence>
<name>A0A096CLL5_9BACT</name>
<dbReference type="EMBL" id="JRNS01000423">
    <property type="protein sequence ID" value="KGF46204.1"/>
    <property type="molecule type" value="Genomic_DNA"/>
</dbReference>
<sequence length="421" mass="47805">MANKVSVITVVFNDVTHIRETIESYFSQTWEDKEYIVIDGGSTDGTLNVIKEYTDRITYWISEKDNGMYDAINKGILHSTGDWINILNSGDTFASPEALSLAITQGDTENTDVIYGDSIEIGKNYEKIVIASDNPNKMNDHVIYRHGSSLVRKSVQEAYLYDLSKKKILSYALDWNMIYSVFKAGYKFKKVNVTIEKYRVDGMSNHIYKNLWYNYLITSEQRFNVKKISIFLTKVIVNAFTHSFIYPFLKGFGTEFILNDALPHIPFWFVRRFYLKTLGVKIGEESFIMKTNYFMNPWRLKIGKHSHINRGCLIDARAGITIGNNVSISHNVNLITGSHNPQSRYFEAVFSPISIDDYCWLGVGCTILKGVHIGKGAVVCAGAVVTKDVAPYSIVAGVPAKEISNRTQQLEYNCYGYLPFT</sequence>
<dbReference type="CDD" id="cd04647">
    <property type="entry name" value="LbH_MAT_like"/>
    <property type="match status" value="1"/>
</dbReference>
<dbReference type="Pfam" id="PF14602">
    <property type="entry name" value="Hexapep_2"/>
    <property type="match status" value="1"/>
</dbReference>
<dbReference type="InterPro" id="IPR029044">
    <property type="entry name" value="Nucleotide-diphossugar_trans"/>
</dbReference>
<organism evidence="4 5">
    <name type="scientific">Prevotella melaninogenica DNF00666</name>
    <dbReference type="NCBI Taxonomy" id="1401073"/>
    <lineage>
        <taxon>Bacteria</taxon>
        <taxon>Pseudomonadati</taxon>
        <taxon>Bacteroidota</taxon>
        <taxon>Bacteroidia</taxon>
        <taxon>Bacteroidales</taxon>
        <taxon>Prevotellaceae</taxon>
        <taxon>Prevotella</taxon>
    </lineage>
</organism>
<dbReference type="GO" id="GO:0005829">
    <property type="term" value="C:cytosol"/>
    <property type="evidence" value="ECO:0007669"/>
    <property type="project" value="TreeGrafter"/>
</dbReference>
<dbReference type="Gene3D" id="2.160.10.10">
    <property type="entry name" value="Hexapeptide repeat proteins"/>
    <property type="match status" value="1"/>
</dbReference>
<dbReference type="CDD" id="cd06433">
    <property type="entry name" value="GT_2_WfgS_like"/>
    <property type="match status" value="1"/>
</dbReference>
<dbReference type="AlphaFoldDB" id="A0A096CLL5"/>
<gene>
    <name evidence="4" type="ORF">HMPREF0661_08545</name>
</gene>
<dbReference type="RefSeq" id="WP_036865601.1">
    <property type="nucleotide sequence ID" value="NZ_JRNS01000423.1"/>
</dbReference>
<accession>A0A096CLL5</accession>